<dbReference type="EMBL" id="JACCJB010000006">
    <property type="protein sequence ID" value="KAF6226070.1"/>
    <property type="molecule type" value="Genomic_DNA"/>
</dbReference>
<gene>
    <name evidence="1" type="ORF">HO133_008934</name>
</gene>
<dbReference type="AlphaFoldDB" id="A0A8H6FF55"/>
<dbReference type="Proteomes" id="UP000593566">
    <property type="component" value="Unassembled WGS sequence"/>
</dbReference>
<reference evidence="1 2" key="1">
    <citation type="journal article" date="2020" name="Genomics">
        <title>Complete, high-quality genomes from long-read metagenomic sequencing of two wolf lichen thalli reveals enigmatic genome architecture.</title>
        <authorList>
            <person name="McKenzie S.K."/>
            <person name="Walston R.F."/>
            <person name="Allen J.L."/>
        </authorList>
    </citation>
    <scope>NUCLEOTIDE SEQUENCE [LARGE SCALE GENOMIC DNA]</scope>
    <source>
        <strain evidence="1">WasteWater1</strain>
    </source>
</reference>
<protein>
    <submittedName>
        <fullName evidence="1">Uncharacterized protein</fullName>
    </submittedName>
</protein>
<organism evidence="1 2">
    <name type="scientific">Letharia lupina</name>
    <dbReference type="NCBI Taxonomy" id="560253"/>
    <lineage>
        <taxon>Eukaryota</taxon>
        <taxon>Fungi</taxon>
        <taxon>Dikarya</taxon>
        <taxon>Ascomycota</taxon>
        <taxon>Pezizomycotina</taxon>
        <taxon>Lecanoromycetes</taxon>
        <taxon>OSLEUM clade</taxon>
        <taxon>Lecanoromycetidae</taxon>
        <taxon>Lecanorales</taxon>
        <taxon>Lecanorineae</taxon>
        <taxon>Parmeliaceae</taxon>
        <taxon>Letharia</taxon>
    </lineage>
</organism>
<dbReference type="GeneID" id="59337329"/>
<evidence type="ECO:0000313" key="2">
    <source>
        <dbReference type="Proteomes" id="UP000593566"/>
    </source>
</evidence>
<keyword evidence="2" id="KW-1185">Reference proteome</keyword>
<name>A0A8H6FF55_9LECA</name>
<comment type="caution">
    <text evidence="1">The sequence shown here is derived from an EMBL/GenBank/DDBJ whole genome shotgun (WGS) entry which is preliminary data.</text>
</comment>
<proteinExistence type="predicted"/>
<sequence>MMEESCIEAFVPHVSQVPTIDDSRGMVEQSNRIAAARKRKYPGWDARAVHGDLIDRCSRGQTIDPRITDPNGEYQSFDLSRTLQVPLDQRCSQLLSTSSSAVSNTIVDIEKFFGCTNPASEALLEGLLDDMKETGCGSREVVAALKEIEMKTWL</sequence>
<evidence type="ECO:0000313" key="1">
    <source>
        <dbReference type="EMBL" id="KAF6226070.1"/>
    </source>
</evidence>
<dbReference type="RefSeq" id="XP_037154623.1">
    <property type="nucleotide sequence ID" value="XM_037299797.1"/>
</dbReference>
<accession>A0A8H6FF55</accession>